<keyword evidence="5 6" id="KW-0472">Membrane</keyword>
<sequence length="409" mass="41279">MTTREGSAAFVAPLLVLAFGHMLSNMVRTLPAISADVLARDLGVSAEGLASLTGAYHFAFAAGQIPLGVALDRFGVRPVALTLLALVLAGSVLAALVGGPGGFLLAQVVLGLGCCGMLLCPMTLAAKLLTPARFGLWSGLIQGVGNVGMLLSASPLAWLVEQQGWRAGFWVAGGLAIAVAALVARVVPAPVPEPGPHPGLLADARQVLRLGTSRRLRGLMLLAFASFAVIIGVRGLWGGPWLMEVKGLGRIEAGHVLLLLTLALIAGPVAAGVLDRRLGHRRALLAGGHALAGLFLLLLAAGGPGGWLARLLGLPALPVSADAALLFAFGLAIAIQPLVFAMTRAAVPPAEAGKALSAVNLSFFLGGAVLQAATGPVAAAGGVAMALAFLGAMVLLGTALFLATTRREA</sequence>
<dbReference type="InterPro" id="IPR036259">
    <property type="entry name" value="MFS_trans_sf"/>
</dbReference>
<feature type="transmembrane region" description="Helical" evidence="6">
    <location>
        <begin position="78"/>
        <end position="97"/>
    </location>
</feature>
<feature type="transmembrane region" description="Helical" evidence="6">
    <location>
        <begin position="379"/>
        <end position="403"/>
    </location>
</feature>
<comment type="subcellular location">
    <subcellularLocation>
        <location evidence="1">Cell membrane</location>
        <topology evidence="1">Multi-pass membrane protein</topology>
    </subcellularLocation>
</comment>
<feature type="transmembrane region" description="Helical" evidence="6">
    <location>
        <begin position="257"/>
        <end position="274"/>
    </location>
</feature>
<dbReference type="SUPFAM" id="SSF103473">
    <property type="entry name" value="MFS general substrate transporter"/>
    <property type="match status" value="1"/>
</dbReference>
<feature type="transmembrane region" description="Helical" evidence="6">
    <location>
        <begin position="323"/>
        <end position="343"/>
    </location>
</feature>
<keyword evidence="9" id="KW-1185">Reference proteome</keyword>
<evidence type="ECO:0000256" key="2">
    <source>
        <dbReference type="ARBA" id="ARBA00022475"/>
    </source>
</evidence>
<feature type="transmembrane region" description="Helical" evidence="6">
    <location>
        <begin position="219"/>
        <end position="237"/>
    </location>
</feature>
<dbReference type="AlphaFoldDB" id="A0A2C7ACP3"/>
<dbReference type="Proteomes" id="UP000223527">
    <property type="component" value="Unassembled WGS sequence"/>
</dbReference>
<keyword evidence="4 6" id="KW-1133">Transmembrane helix</keyword>
<dbReference type="PROSITE" id="PS50850">
    <property type="entry name" value="MFS"/>
    <property type="match status" value="1"/>
</dbReference>
<keyword evidence="3 6" id="KW-0812">Transmembrane</keyword>
<feature type="transmembrane region" description="Helical" evidence="6">
    <location>
        <begin position="355"/>
        <end position="373"/>
    </location>
</feature>
<feature type="transmembrane region" description="Helical" evidence="6">
    <location>
        <begin position="53"/>
        <end position="71"/>
    </location>
</feature>
<comment type="caution">
    <text evidence="8">The sequence shown here is derived from an EMBL/GenBank/DDBJ whole genome shotgun (WGS) entry which is preliminary data.</text>
</comment>
<dbReference type="Pfam" id="PF07690">
    <property type="entry name" value="MFS_1"/>
    <property type="match status" value="1"/>
</dbReference>
<dbReference type="Gene3D" id="1.20.1250.20">
    <property type="entry name" value="MFS general substrate transporter like domains"/>
    <property type="match status" value="1"/>
</dbReference>
<gene>
    <name evidence="8" type="ORF">CR162_11250</name>
</gene>
<evidence type="ECO:0000259" key="7">
    <source>
        <dbReference type="PROSITE" id="PS50850"/>
    </source>
</evidence>
<dbReference type="EMBL" id="PDNU01000018">
    <property type="protein sequence ID" value="PHK94856.1"/>
    <property type="molecule type" value="Genomic_DNA"/>
</dbReference>
<dbReference type="RefSeq" id="WP_099095651.1">
    <property type="nucleotide sequence ID" value="NZ_PDNU01000018.1"/>
</dbReference>
<evidence type="ECO:0000256" key="1">
    <source>
        <dbReference type="ARBA" id="ARBA00004651"/>
    </source>
</evidence>
<dbReference type="GO" id="GO:0022857">
    <property type="term" value="F:transmembrane transporter activity"/>
    <property type="evidence" value="ECO:0007669"/>
    <property type="project" value="InterPro"/>
</dbReference>
<evidence type="ECO:0000256" key="3">
    <source>
        <dbReference type="ARBA" id="ARBA00022692"/>
    </source>
</evidence>
<evidence type="ECO:0000256" key="4">
    <source>
        <dbReference type="ARBA" id="ARBA00022989"/>
    </source>
</evidence>
<dbReference type="InterPro" id="IPR011701">
    <property type="entry name" value="MFS"/>
</dbReference>
<feature type="transmembrane region" description="Helical" evidence="6">
    <location>
        <begin position="283"/>
        <end position="303"/>
    </location>
</feature>
<feature type="transmembrane region" description="Helical" evidence="6">
    <location>
        <begin position="103"/>
        <end position="124"/>
    </location>
</feature>
<dbReference type="OrthoDB" id="272777at2"/>
<organism evidence="8 9">
    <name type="scientific">Teichococcus rhizosphaerae</name>
    <dbReference type="NCBI Taxonomy" id="1335062"/>
    <lineage>
        <taxon>Bacteria</taxon>
        <taxon>Pseudomonadati</taxon>
        <taxon>Pseudomonadota</taxon>
        <taxon>Alphaproteobacteria</taxon>
        <taxon>Acetobacterales</taxon>
        <taxon>Roseomonadaceae</taxon>
        <taxon>Roseomonas</taxon>
    </lineage>
</organism>
<protein>
    <submittedName>
        <fullName evidence="8">MFS transporter</fullName>
    </submittedName>
</protein>
<feature type="transmembrane region" description="Helical" evidence="6">
    <location>
        <begin position="165"/>
        <end position="187"/>
    </location>
</feature>
<dbReference type="GO" id="GO:0005886">
    <property type="term" value="C:plasma membrane"/>
    <property type="evidence" value="ECO:0007669"/>
    <property type="project" value="UniProtKB-SubCell"/>
</dbReference>
<evidence type="ECO:0000256" key="5">
    <source>
        <dbReference type="ARBA" id="ARBA00023136"/>
    </source>
</evidence>
<name>A0A2C7ACP3_9PROT</name>
<keyword evidence="2" id="KW-1003">Cell membrane</keyword>
<evidence type="ECO:0000256" key="6">
    <source>
        <dbReference type="SAM" id="Phobius"/>
    </source>
</evidence>
<dbReference type="InterPro" id="IPR050189">
    <property type="entry name" value="MFS_Efflux_Transporters"/>
</dbReference>
<dbReference type="PANTHER" id="PTHR43124:SF3">
    <property type="entry name" value="CHLORAMPHENICOL EFFLUX PUMP RV0191"/>
    <property type="match status" value="1"/>
</dbReference>
<evidence type="ECO:0000313" key="8">
    <source>
        <dbReference type="EMBL" id="PHK94856.1"/>
    </source>
</evidence>
<proteinExistence type="predicted"/>
<reference evidence="8 9" key="1">
    <citation type="submission" date="2017-10" db="EMBL/GenBank/DDBJ databases">
        <authorList>
            <person name="Banno H."/>
            <person name="Chua N.-H."/>
        </authorList>
    </citation>
    <scope>NUCLEOTIDE SEQUENCE [LARGE SCALE GENOMIC DNA]</scope>
    <source>
        <strain evidence="8 9">YW11</strain>
    </source>
</reference>
<dbReference type="PANTHER" id="PTHR43124">
    <property type="entry name" value="PURINE EFFLUX PUMP PBUE"/>
    <property type="match status" value="1"/>
</dbReference>
<evidence type="ECO:0000313" key="9">
    <source>
        <dbReference type="Proteomes" id="UP000223527"/>
    </source>
</evidence>
<accession>A0A2C7ACP3</accession>
<dbReference type="InterPro" id="IPR020846">
    <property type="entry name" value="MFS_dom"/>
</dbReference>
<feature type="transmembrane region" description="Helical" evidence="6">
    <location>
        <begin position="136"/>
        <end position="159"/>
    </location>
</feature>
<dbReference type="CDD" id="cd06174">
    <property type="entry name" value="MFS"/>
    <property type="match status" value="1"/>
</dbReference>
<feature type="domain" description="Major facilitator superfamily (MFS) profile" evidence="7">
    <location>
        <begin position="13"/>
        <end position="409"/>
    </location>
</feature>